<reference evidence="1" key="1">
    <citation type="submission" date="2017-05" db="UniProtKB">
        <authorList>
            <consortium name="EnsemblMetazoa"/>
        </authorList>
    </citation>
    <scope>IDENTIFICATION</scope>
</reference>
<sequence>MKEEKKENRSVKESSSKPFIRLYKASLSINFRLGHSSVCNIIKETCCAIWQALQPEYDKSPDSPQDWMKNSDDLEKIWNFSNCIGAIDGKHIVIQAPSNAG</sequence>
<protein>
    <recommendedName>
        <fullName evidence="2">DDE Tnp4 domain-containing protein</fullName>
    </recommendedName>
</protein>
<dbReference type="AlphaFoldDB" id="A0A1X7TM53"/>
<dbReference type="EnsemblMetazoa" id="Aqu2.1.15925_001">
    <property type="protein sequence ID" value="Aqu2.1.15925_001"/>
    <property type="gene ID" value="Aqu2.1.15925"/>
</dbReference>
<dbReference type="STRING" id="400682.A0A1X7TM53"/>
<name>A0A1X7TM53_AMPQE</name>
<organism evidence="1">
    <name type="scientific">Amphimedon queenslandica</name>
    <name type="common">Sponge</name>
    <dbReference type="NCBI Taxonomy" id="400682"/>
    <lineage>
        <taxon>Eukaryota</taxon>
        <taxon>Metazoa</taxon>
        <taxon>Porifera</taxon>
        <taxon>Demospongiae</taxon>
        <taxon>Heteroscleromorpha</taxon>
        <taxon>Haplosclerida</taxon>
        <taxon>Niphatidae</taxon>
        <taxon>Amphimedon</taxon>
    </lineage>
</organism>
<accession>A0A1X7TM53</accession>
<dbReference type="InParanoid" id="A0A1X7TM53"/>
<evidence type="ECO:0008006" key="2">
    <source>
        <dbReference type="Google" id="ProtNLM"/>
    </source>
</evidence>
<proteinExistence type="predicted"/>
<evidence type="ECO:0000313" key="1">
    <source>
        <dbReference type="EnsemblMetazoa" id="Aqu2.1.15925_001"/>
    </source>
</evidence>